<organism evidence="2 3">
    <name type="scientific">Kribbella amoyensis</name>
    <dbReference type="NCBI Taxonomy" id="996641"/>
    <lineage>
        <taxon>Bacteria</taxon>
        <taxon>Bacillati</taxon>
        <taxon>Actinomycetota</taxon>
        <taxon>Actinomycetes</taxon>
        <taxon>Propionibacteriales</taxon>
        <taxon>Kribbellaceae</taxon>
        <taxon>Kribbella</taxon>
    </lineage>
</organism>
<feature type="transmembrane region" description="Helical" evidence="1">
    <location>
        <begin position="27"/>
        <end position="46"/>
    </location>
</feature>
<sequence>MADELLRPTIAADVDLTVRPWRQLSQAYVAFFGGVIASTVIAFVNARRLGVDRAKQRLILLVGTGSLIVAIAVATLLTDHSTGTSTGSGLRLATRIVAVLCCLVLLRIQRPMDRAFQLRGADYGSLWGPGLAAVIGGAVVEALLIAFVVEVAL</sequence>
<feature type="transmembrane region" description="Helical" evidence="1">
    <location>
        <begin position="126"/>
        <end position="149"/>
    </location>
</feature>
<evidence type="ECO:0000256" key="1">
    <source>
        <dbReference type="SAM" id="Phobius"/>
    </source>
</evidence>
<gene>
    <name evidence="2" type="ORF">FB561_5472</name>
</gene>
<keyword evidence="3" id="KW-1185">Reference proteome</keyword>
<feature type="transmembrane region" description="Helical" evidence="1">
    <location>
        <begin position="58"/>
        <end position="77"/>
    </location>
</feature>
<proteinExistence type="predicted"/>
<name>A0A561BZR0_9ACTN</name>
<dbReference type="Proteomes" id="UP000318380">
    <property type="component" value="Unassembled WGS sequence"/>
</dbReference>
<dbReference type="AlphaFoldDB" id="A0A561BZR0"/>
<keyword evidence="1" id="KW-1133">Transmembrane helix</keyword>
<dbReference type="RefSeq" id="WP_145813411.1">
    <property type="nucleotide sequence ID" value="NZ_VIVK01000001.1"/>
</dbReference>
<feature type="transmembrane region" description="Helical" evidence="1">
    <location>
        <begin position="89"/>
        <end position="106"/>
    </location>
</feature>
<evidence type="ECO:0000313" key="3">
    <source>
        <dbReference type="Proteomes" id="UP000318380"/>
    </source>
</evidence>
<dbReference type="EMBL" id="VIVK01000001">
    <property type="protein sequence ID" value="TWD84297.1"/>
    <property type="molecule type" value="Genomic_DNA"/>
</dbReference>
<dbReference type="OrthoDB" id="3824423at2"/>
<keyword evidence="1" id="KW-0812">Transmembrane</keyword>
<evidence type="ECO:0000313" key="2">
    <source>
        <dbReference type="EMBL" id="TWD84297.1"/>
    </source>
</evidence>
<protein>
    <submittedName>
        <fullName evidence="2">Uncharacterized protein</fullName>
    </submittedName>
</protein>
<keyword evidence="1" id="KW-0472">Membrane</keyword>
<reference evidence="2 3" key="1">
    <citation type="submission" date="2019-06" db="EMBL/GenBank/DDBJ databases">
        <title>Sequencing the genomes of 1000 actinobacteria strains.</title>
        <authorList>
            <person name="Klenk H.-P."/>
        </authorList>
    </citation>
    <scope>NUCLEOTIDE SEQUENCE [LARGE SCALE GENOMIC DNA]</scope>
    <source>
        <strain evidence="2 3">DSM 24683</strain>
    </source>
</reference>
<comment type="caution">
    <text evidence="2">The sequence shown here is derived from an EMBL/GenBank/DDBJ whole genome shotgun (WGS) entry which is preliminary data.</text>
</comment>
<accession>A0A561BZR0</accession>